<feature type="binding site" evidence="7">
    <location>
        <position position="134"/>
    </location>
    <ligand>
        <name>Zn(2+)</name>
        <dbReference type="ChEBI" id="CHEBI:29105"/>
        <label>2</label>
    </ligand>
</feature>
<feature type="domain" description="Peptidase M20 dimerisation" evidence="9">
    <location>
        <begin position="219"/>
        <end position="303"/>
    </location>
</feature>
<evidence type="ECO:0000313" key="11">
    <source>
        <dbReference type="Proteomes" id="UP000317429"/>
    </source>
</evidence>
<feature type="binding site" evidence="7">
    <location>
        <position position="198"/>
    </location>
    <ligand>
        <name>Zn(2+)</name>
        <dbReference type="ChEBI" id="CHEBI:29105"/>
        <label>1</label>
    </ligand>
</feature>
<dbReference type="GO" id="GO:0050538">
    <property type="term" value="F:N-carbamoyl-L-amino-acid hydrolase activity"/>
    <property type="evidence" value="ECO:0007669"/>
    <property type="project" value="UniProtKB-EC"/>
</dbReference>
<dbReference type="EC" id="3.5.1.87" evidence="10"/>
<feature type="binding site" evidence="7">
    <location>
        <position position="101"/>
    </location>
    <ligand>
        <name>Zn(2+)</name>
        <dbReference type="ChEBI" id="CHEBI:29105"/>
        <label>1</label>
    </ligand>
</feature>
<comment type="cofactor">
    <cofactor evidence="1">
        <name>Mn(2+)</name>
        <dbReference type="ChEBI" id="CHEBI:29035"/>
    </cofactor>
</comment>
<dbReference type="OrthoDB" id="9808195at2"/>
<evidence type="ECO:0000256" key="7">
    <source>
        <dbReference type="PIRSR" id="PIRSR001235-1"/>
    </source>
</evidence>
<comment type="subunit">
    <text evidence="3">Homodimer.</text>
</comment>
<dbReference type="Proteomes" id="UP000317429">
    <property type="component" value="Chromosome"/>
</dbReference>
<proteinExistence type="inferred from homology"/>
<dbReference type="InterPro" id="IPR002933">
    <property type="entry name" value="Peptidase_M20"/>
</dbReference>
<dbReference type="SUPFAM" id="SSF53187">
    <property type="entry name" value="Zn-dependent exopeptidases"/>
    <property type="match status" value="1"/>
</dbReference>
<dbReference type="PIRSF" id="PIRSF001235">
    <property type="entry name" value="Amidase_carbamoylase"/>
    <property type="match status" value="1"/>
</dbReference>
<evidence type="ECO:0000256" key="4">
    <source>
        <dbReference type="ARBA" id="ARBA00022723"/>
    </source>
</evidence>
<feature type="binding site" evidence="8">
    <location>
        <position position="223"/>
    </location>
    <ligand>
        <name>allantoate</name>
        <dbReference type="ChEBI" id="CHEBI:17536"/>
    </ligand>
</feature>
<dbReference type="Gene3D" id="3.30.70.360">
    <property type="match status" value="1"/>
</dbReference>
<feature type="binding site" evidence="7">
    <location>
        <position position="101"/>
    </location>
    <ligand>
        <name>Zn(2+)</name>
        <dbReference type="ChEBI" id="CHEBI:29105"/>
        <label>2</label>
    </ligand>
</feature>
<dbReference type="Gene3D" id="3.40.630.10">
    <property type="entry name" value="Zn peptidases"/>
    <property type="match status" value="1"/>
</dbReference>
<keyword evidence="5 10" id="KW-0378">Hydrolase</keyword>
<dbReference type="EMBL" id="CP036291">
    <property type="protein sequence ID" value="QDU90748.1"/>
    <property type="molecule type" value="Genomic_DNA"/>
</dbReference>
<evidence type="ECO:0000256" key="5">
    <source>
        <dbReference type="ARBA" id="ARBA00022801"/>
    </source>
</evidence>
<accession>A0A518DH01</accession>
<keyword evidence="7" id="KW-0862">Zinc</keyword>
<dbReference type="NCBIfam" id="TIGR01879">
    <property type="entry name" value="hydantase"/>
    <property type="match status" value="1"/>
</dbReference>
<dbReference type="NCBIfam" id="NF006775">
    <property type="entry name" value="PRK09290.2-5"/>
    <property type="match status" value="1"/>
</dbReference>
<feature type="binding site" evidence="7">
    <location>
        <position position="389"/>
    </location>
    <ligand>
        <name>Zn(2+)</name>
        <dbReference type="ChEBI" id="CHEBI:29105"/>
        <label>2</label>
    </ligand>
</feature>
<organism evidence="10 11">
    <name type="scientific">Pirellulimonas nuda</name>
    <dbReference type="NCBI Taxonomy" id="2528009"/>
    <lineage>
        <taxon>Bacteria</taxon>
        <taxon>Pseudomonadati</taxon>
        <taxon>Planctomycetota</taxon>
        <taxon>Planctomycetia</taxon>
        <taxon>Pirellulales</taxon>
        <taxon>Lacipirellulaceae</taxon>
        <taxon>Pirellulimonas</taxon>
    </lineage>
</organism>
<evidence type="ECO:0000256" key="6">
    <source>
        <dbReference type="ARBA" id="ARBA00023211"/>
    </source>
</evidence>
<evidence type="ECO:0000256" key="2">
    <source>
        <dbReference type="ARBA" id="ARBA00006153"/>
    </source>
</evidence>
<dbReference type="PANTHER" id="PTHR32494:SF19">
    <property type="entry name" value="ALLANTOATE DEIMINASE-RELATED"/>
    <property type="match status" value="1"/>
</dbReference>
<dbReference type="PANTHER" id="PTHR32494">
    <property type="entry name" value="ALLANTOATE DEIMINASE-RELATED"/>
    <property type="match status" value="1"/>
</dbReference>
<dbReference type="GO" id="GO:0016813">
    <property type="term" value="F:hydrolase activity, acting on carbon-nitrogen (but not peptide) bonds, in linear amidines"/>
    <property type="evidence" value="ECO:0007669"/>
    <property type="project" value="InterPro"/>
</dbReference>
<comment type="cofactor">
    <cofactor evidence="7">
        <name>Zn(2+)</name>
        <dbReference type="ChEBI" id="CHEBI:29105"/>
    </cofactor>
    <text evidence="7">Binds 2 Zn(2+) ions per subunit.</text>
</comment>
<feature type="binding site" evidence="7">
    <location>
        <position position="90"/>
    </location>
    <ligand>
        <name>Zn(2+)</name>
        <dbReference type="ChEBI" id="CHEBI:29105"/>
        <label>1</label>
    </ligand>
</feature>
<gene>
    <name evidence="10" type="primary">amaB_2</name>
    <name evidence="10" type="ORF">Pla175_41590</name>
</gene>
<dbReference type="CDD" id="cd03884">
    <property type="entry name" value="M20_bAS"/>
    <property type="match status" value="1"/>
</dbReference>
<dbReference type="InterPro" id="IPR011650">
    <property type="entry name" value="Peptidase_M20_dimer"/>
</dbReference>
<evidence type="ECO:0000256" key="8">
    <source>
        <dbReference type="PIRSR" id="PIRSR001235-2"/>
    </source>
</evidence>
<evidence type="ECO:0000256" key="1">
    <source>
        <dbReference type="ARBA" id="ARBA00001936"/>
    </source>
</evidence>
<evidence type="ECO:0000259" key="9">
    <source>
        <dbReference type="Pfam" id="PF07687"/>
    </source>
</evidence>
<dbReference type="AlphaFoldDB" id="A0A518DH01"/>
<reference evidence="10 11" key="1">
    <citation type="submission" date="2019-02" db="EMBL/GenBank/DDBJ databases">
        <title>Deep-cultivation of Planctomycetes and their phenomic and genomic characterization uncovers novel biology.</title>
        <authorList>
            <person name="Wiegand S."/>
            <person name="Jogler M."/>
            <person name="Boedeker C."/>
            <person name="Pinto D."/>
            <person name="Vollmers J."/>
            <person name="Rivas-Marin E."/>
            <person name="Kohn T."/>
            <person name="Peeters S.H."/>
            <person name="Heuer A."/>
            <person name="Rast P."/>
            <person name="Oberbeckmann S."/>
            <person name="Bunk B."/>
            <person name="Jeske O."/>
            <person name="Meyerdierks A."/>
            <person name="Storesund J.E."/>
            <person name="Kallscheuer N."/>
            <person name="Luecker S."/>
            <person name="Lage O.M."/>
            <person name="Pohl T."/>
            <person name="Merkel B.J."/>
            <person name="Hornburger P."/>
            <person name="Mueller R.-W."/>
            <person name="Bruemmer F."/>
            <person name="Labrenz M."/>
            <person name="Spormann A.M."/>
            <person name="Op den Camp H."/>
            <person name="Overmann J."/>
            <person name="Amann R."/>
            <person name="Jetten M.S.M."/>
            <person name="Mascher T."/>
            <person name="Medema M.H."/>
            <person name="Devos D.P."/>
            <person name="Kaster A.-K."/>
            <person name="Ovreas L."/>
            <person name="Rohde M."/>
            <person name="Galperin M.Y."/>
            <person name="Jogler C."/>
        </authorList>
    </citation>
    <scope>NUCLEOTIDE SEQUENCE [LARGE SCALE GENOMIC DNA]</scope>
    <source>
        <strain evidence="10 11">Pla175</strain>
    </source>
</reference>
<dbReference type="Pfam" id="PF01546">
    <property type="entry name" value="Peptidase_M20"/>
    <property type="match status" value="1"/>
</dbReference>
<comment type="similarity">
    <text evidence="2">Belongs to the peptidase M20 family.</text>
</comment>
<dbReference type="GO" id="GO:0046872">
    <property type="term" value="F:metal ion binding"/>
    <property type="evidence" value="ECO:0007669"/>
    <property type="project" value="UniProtKB-KW"/>
</dbReference>
<protein>
    <submittedName>
        <fullName evidence="10">N-carbamoyl-L-amino acid hydrolase</fullName>
        <ecNumber evidence="10">3.5.1.87</ecNumber>
    </submittedName>
</protein>
<dbReference type="InterPro" id="IPR010158">
    <property type="entry name" value="Amidase_Cbmase"/>
</dbReference>
<keyword evidence="6" id="KW-0464">Manganese</keyword>
<feature type="binding site" evidence="8">
    <location>
        <position position="282"/>
    </location>
    <ligand>
        <name>allantoate</name>
        <dbReference type="ChEBI" id="CHEBI:17536"/>
    </ligand>
</feature>
<keyword evidence="4 7" id="KW-0479">Metal-binding</keyword>
<dbReference type="KEGG" id="pnd:Pla175_41590"/>
<dbReference type="InterPro" id="IPR036264">
    <property type="entry name" value="Bact_exopeptidase_dim_dom"/>
</dbReference>
<keyword evidence="11" id="KW-1185">Reference proteome</keyword>
<evidence type="ECO:0000313" key="10">
    <source>
        <dbReference type="EMBL" id="QDU90748.1"/>
    </source>
</evidence>
<dbReference type="SUPFAM" id="SSF55031">
    <property type="entry name" value="Bacterial exopeptidase dimerisation domain"/>
    <property type="match status" value="1"/>
</dbReference>
<name>A0A518DH01_9BACT</name>
<dbReference type="Pfam" id="PF07687">
    <property type="entry name" value="M20_dimer"/>
    <property type="match status" value="1"/>
</dbReference>
<feature type="binding site" evidence="8">
    <location>
        <position position="295"/>
    </location>
    <ligand>
        <name>allantoate</name>
        <dbReference type="ChEBI" id="CHEBI:17536"/>
    </ligand>
</feature>
<dbReference type="RefSeq" id="WP_145289856.1">
    <property type="nucleotide sequence ID" value="NZ_CP036291.1"/>
</dbReference>
<evidence type="ECO:0000256" key="3">
    <source>
        <dbReference type="ARBA" id="ARBA00011738"/>
    </source>
</evidence>
<sequence length="420" mass="44869">MLPPAIAADDQTLAAAAERVMSRCDRLACCSEEAGAVTRRYLSHPMQEVHHTVGDWMRSAGLRVRVDAAGNLIGRRPGPEGSRVLLLGSHLDSVPNAGRYDGVLGVLAALAVAELLGAAPLPFHLDVIGFSEEEGVRYALPYLGSRAVCGGFDPAWLERCDPSGVSMRQAIEAFGLAPDKIPEAAYQPDEVIGFVEPHLEQGPVLERAGLPVGVVSGIAGQTRMRLRFLGHAQHAGTTPMHGRRDALLGAARMICETQRIGAGADGLRATVGFLRVAPNATNVIPGEVELSLDVRHPEDALRRRAVDTLLELGAEIARELSLGFSVIDHVVQEACRVDPRLTSMLHDACLARGYDAPMLPSGAGHDAAPLSERFPVAMLFLRHPGGVSHHPDERVDVPDVQVALGVLLQFIHLLAESESQ</sequence>